<keyword evidence="3" id="KW-1185">Reference proteome</keyword>
<sequence>MTMKRSTWRRSGAALLMLGGLSVLSGCVVVPVPGHGHHRGHGREVVVLPQAQPAPRVIVIPEDRRGHGGRGHHDRRGGRWQDD</sequence>
<protein>
    <recommendedName>
        <fullName evidence="4">Lipoprotein</fullName>
    </recommendedName>
</protein>
<evidence type="ECO:0000313" key="2">
    <source>
        <dbReference type="EMBL" id="KDB54166.1"/>
    </source>
</evidence>
<evidence type="ECO:0008006" key="4">
    <source>
        <dbReference type="Google" id="ProtNLM"/>
    </source>
</evidence>
<name>A0A059KRW3_9BURK</name>
<dbReference type="PROSITE" id="PS51257">
    <property type="entry name" value="PROKAR_LIPOPROTEIN"/>
    <property type="match status" value="1"/>
</dbReference>
<dbReference type="Proteomes" id="UP000026714">
    <property type="component" value="Unassembled WGS sequence"/>
</dbReference>
<evidence type="ECO:0000313" key="3">
    <source>
        <dbReference type="Proteomes" id="UP000026714"/>
    </source>
</evidence>
<proteinExistence type="predicted"/>
<evidence type="ECO:0000256" key="1">
    <source>
        <dbReference type="SAM" id="MobiDB-lite"/>
    </source>
</evidence>
<dbReference type="AlphaFoldDB" id="A0A059KRW3"/>
<feature type="region of interest" description="Disordered" evidence="1">
    <location>
        <begin position="60"/>
        <end position="83"/>
    </location>
</feature>
<dbReference type="PATRIC" id="fig|1286631.3.peg.243"/>
<accession>A0A059KRW3</accession>
<dbReference type="EMBL" id="AZRA01000006">
    <property type="protein sequence ID" value="KDB54166.1"/>
    <property type="molecule type" value="Genomic_DNA"/>
</dbReference>
<reference evidence="2 3" key="1">
    <citation type="journal article" date="2014" name="FEMS Microbiol. Ecol.">
        <title>Sphaerotilus natans encrusted with nanoball-shaped Fe(III) oxide minerals formed by nitrate-reducing mixotrophic Fe(II) oxidation.</title>
        <authorList>
            <person name="Park S."/>
            <person name="Kim D.H."/>
            <person name="Lee J.H."/>
            <person name="Hur H.G."/>
        </authorList>
    </citation>
    <scope>NUCLEOTIDE SEQUENCE [LARGE SCALE GENOMIC DNA]</scope>
    <source>
        <strain evidence="2 3">DSM 6575</strain>
    </source>
</reference>
<organism evidence="2 3">
    <name type="scientific">Sphaerotilus natans subsp. natans DSM 6575</name>
    <dbReference type="NCBI Taxonomy" id="1286631"/>
    <lineage>
        <taxon>Bacteria</taxon>
        <taxon>Pseudomonadati</taxon>
        <taxon>Pseudomonadota</taxon>
        <taxon>Betaproteobacteria</taxon>
        <taxon>Burkholderiales</taxon>
        <taxon>Sphaerotilaceae</taxon>
        <taxon>Sphaerotilus</taxon>
    </lineage>
</organism>
<feature type="compositionally biased region" description="Basic residues" evidence="1">
    <location>
        <begin position="67"/>
        <end position="76"/>
    </location>
</feature>
<comment type="caution">
    <text evidence="2">The sequence shown here is derived from an EMBL/GenBank/DDBJ whole genome shotgun (WGS) entry which is preliminary data.</text>
</comment>
<gene>
    <name evidence="2" type="ORF">X805_02480</name>
</gene>